<accession>A0A0M3ITU9</accession>
<sequence length="68" mass="8042">MDMSQSRQIANRNDSEESMKELVDDMDILNLRRTQYEIKQEKEAIRTNSTHLKQSGKNERISSWLLNS</sequence>
<feature type="region of interest" description="Disordered" evidence="1">
    <location>
        <begin position="47"/>
        <end position="68"/>
    </location>
</feature>
<dbReference type="WBParaSite" id="ALUE_0002217701-mRNA-1">
    <property type="protein sequence ID" value="ALUE_0002217701-mRNA-1"/>
    <property type="gene ID" value="ALUE_0002217701"/>
</dbReference>
<evidence type="ECO:0000256" key="1">
    <source>
        <dbReference type="SAM" id="MobiDB-lite"/>
    </source>
</evidence>
<organism evidence="2 3">
    <name type="scientific">Ascaris lumbricoides</name>
    <name type="common">Giant roundworm</name>
    <dbReference type="NCBI Taxonomy" id="6252"/>
    <lineage>
        <taxon>Eukaryota</taxon>
        <taxon>Metazoa</taxon>
        <taxon>Ecdysozoa</taxon>
        <taxon>Nematoda</taxon>
        <taxon>Chromadorea</taxon>
        <taxon>Rhabditida</taxon>
        <taxon>Spirurina</taxon>
        <taxon>Ascaridomorpha</taxon>
        <taxon>Ascaridoidea</taxon>
        <taxon>Ascarididae</taxon>
        <taxon>Ascaris</taxon>
    </lineage>
</organism>
<reference evidence="3" key="1">
    <citation type="submission" date="2017-02" db="UniProtKB">
        <authorList>
            <consortium name="WormBaseParasite"/>
        </authorList>
    </citation>
    <scope>IDENTIFICATION</scope>
</reference>
<protein>
    <submittedName>
        <fullName evidence="3">V-SNARE coiled-coil homology domain-containing protein</fullName>
    </submittedName>
</protein>
<proteinExistence type="predicted"/>
<evidence type="ECO:0000313" key="3">
    <source>
        <dbReference type="WBParaSite" id="ALUE_0002217701-mRNA-1"/>
    </source>
</evidence>
<keyword evidence="2" id="KW-1185">Reference proteome</keyword>
<dbReference type="AlphaFoldDB" id="A0A0M3ITU9"/>
<name>A0A0M3ITU9_ASCLU</name>
<dbReference type="Proteomes" id="UP000036681">
    <property type="component" value="Unplaced"/>
</dbReference>
<evidence type="ECO:0000313" key="2">
    <source>
        <dbReference type="Proteomes" id="UP000036681"/>
    </source>
</evidence>
<feature type="compositionally biased region" description="Polar residues" evidence="1">
    <location>
        <begin position="1"/>
        <end position="12"/>
    </location>
</feature>
<feature type="region of interest" description="Disordered" evidence="1">
    <location>
        <begin position="1"/>
        <end position="20"/>
    </location>
</feature>